<dbReference type="PANTHER" id="PTHR36110">
    <property type="entry name" value="RING-CLEAVING DIOXYGENASE MHQE-RELATED"/>
    <property type="match status" value="1"/>
</dbReference>
<accession>A0A7C5U4R5</accession>
<feature type="non-terminal residue" evidence="2">
    <location>
        <position position="341"/>
    </location>
</feature>
<dbReference type="InterPro" id="IPR029068">
    <property type="entry name" value="Glyas_Bleomycin-R_OHBP_Dase"/>
</dbReference>
<dbReference type="InterPro" id="IPR004360">
    <property type="entry name" value="Glyas_Fos-R_dOase_dom"/>
</dbReference>
<dbReference type="GO" id="GO:0051213">
    <property type="term" value="F:dioxygenase activity"/>
    <property type="evidence" value="ECO:0007669"/>
    <property type="project" value="UniProtKB-KW"/>
</dbReference>
<keyword evidence="2" id="KW-0223">Dioxygenase</keyword>
<protein>
    <submittedName>
        <fullName evidence="2">Ring-cleaving dioxygenase</fullName>
    </submittedName>
</protein>
<feature type="domain" description="VOC" evidence="1">
    <location>
        <begin position="163"/>
        <end position="283"/>
    </location>
</feature>
<dbReference type="Pfam" id="PF00903">
    <property type="entry name" value="Glyoxalase"/>
    <property type="match status" value="2"/>
</dbReference>
<dbReference type="EMBL" id="DRXS01000230">
    <property type="protein sequence ID" value="HHR41028.1"/>
    <property type="molecule type" value="Genomic_DNA"/>
</dbReference>
<dbReference type="AlphaFoldDB" id="A0A7C5U4R5"/>
<keyword evidence="2" id="KW-0560">Oxidoreductase</keyword>
<sequence>MESLAQGLHHVTLVTGSYAVNKRFYTEVLGLRQVKLSVNQDDIFHRHAFYANPDKPTGSAITFFEWPQLPQGFPGLGSPHHVAYRVVSFEGLANWFKWLRRHGLDVKGPYLGHGLVSVYFRDPDGVLIELTVADEGFEKAYVEEFFAEAESPSGLDSSMKILRFDHVSPLAMEADLVKRFLEKFLFLKDVSVVGSGDRVWLEVVRDGEVFIRYLVDPAAEEGFVGIGSVHHFAVAVETEEDQKTILQKLRSAGVINSGIIDRHWFKSLYFRDIYGNLLEVATVGPGYDVDEPRETMGSRLVLPPWLEPMRNIIEAKLSERDRENIRAWRPEYPAVEEPPEP</sequence>
<evidence type="ECO:0000259" key="1">
    <source>
        <dbReference type="PROSITE" id="PS51819"/>
    </source>
</evidence>
<feature type="domain" description="VOC" evidence="1">
    <location>
        <begin position="7"/>
        <end position="133"/>
    </location>
</feature>
<dbReference type="Gene3D" id="3.10.180.10">
    <property type="entry name" value="2,3-Dihydroxybiphenyl 1,2-Dioxygenase, domain 1"/>
    <property type="match status" value="2"/>
</dbReference>
<organism evidence="2">
    <name type="scientific">Caldiarchaeum subterraneum</name>
    <dbReference type="NCBI Taxonomy" id="311458"/>
    <lineage>
        <taxon>Archaea</taxon>
        <taxon>Nitrososphaerota</taxon>
        <taxon>Candidatus Caldarchaeales</taxon>
        <taxon>Candidatus Caldarchaeaceae</taxon>
        <taxon>Candidatus Caldarchaeum</taxon>
    </lineage>
</organism>
<dbReference type="SUPFAM" id="SSF54593">
    <property type="entry name" value="Glyoxalase/Bleomycin resistance protein/Dihydroxybiphenyl dioxygenase"/>
    <property type="match status" value="1"/>
</dbReference>
<proteinExistence type="predicted"/>
<reference evidence="2" key="1">
    <citation type="journal article" date="2020" name="mSystems">
        <title>Genome- and Community-Level Interaction Insights into Carbon Utilization and Element Cycling Functions of Hydrothermarchaeota in Hydrothermal Sediment.</title>
        <authorList>
            <person name="Zhou Z."/>
            <person name="Liu Y."/>
            <person name="Xu W."/>
            <person name="Pan J."/>
            <person name="Luo Z.H."/>
            <person name="Li M."/>
        </authorList>
    </citation>
    <scope>NUCLEOTIDE SEQUENCE [LARGE SCALE GENOMIC DNA]</scope>
    <source>
        <strain evidence="2">SpSt-1084</strain>
    </source>
</reference>
<dbReference type="InterPro" id="IPR037523">
    <property type="entry name" value="VOC_core"/>
</dbReference>
<name>A0A7C5U4R5_CALS0</name>
<evidence type="ECO:0000313" key="2">
    <source>
        <dbReference type="EMBL" id="HHR41028.1"/>
    </source>
</evidence>
<dbReference type="InterPro" id="IPR052537">
    <property type="entry name" value="Extradiol_RC_dioxygenase"/>
</dbReference>
<dbReference type="PANTHER" id="PTHR36110:SF4">
    <property type="entry name" value="RING-CLEAVING DIOXYGENASE MHQA-RELATED"/>
    <property type="match status" value="1"/>
</dbReference>
<comment type="caution">
    <text evidence="2">The sequence shown here is derived from an EMBL/GenBank/DDBJ whole genome shotgun (WGS) entry which is preliminary data.</text>
</comment>
<dbReference type="PROSITE" id="PS51819">
    <property type="entry name" value="VOC"/>
    <property type="match status" value="2"/>
</dbReference>
<gene>
    <name evidence="2" type="ORF">ENM42_04265</name>
</gene>